<sequence>MTAQSIAPVLEVARLGVLPVTPDFPAGGESDGVWRVPAFPGQLFKKLNMEAARKLDTGTLDRLIKQPTTLTGPGDAQLIAESTAWPASRIVDGGRTVGVLMPEAPPDFKVSWRAKWGSNPDKYGPLPVDYLAKPNDWLASRRIASQSPADRSAVCLNLVRVAHLFERCGIVYADWSYANAFWHPDRKTVFVFDIDGCTYGSRPHVFTPQFEDPLTPDGHPVDRFTDRYRLPLLVARMLTGLREEKDVFAQLRTMPGAVPGILLAMVTATERTARPGMAELLSGFGVPVADETGVLGWRAPRKGNRNAPPSTVGGTRPRPTSTRPATRAASTRPGTTPGAKPATRPVSWPGSPPGVRPGATTGRASVPPAAAKPVARPATAPVNLPPPANPVRPSPPAAPVHRGGGDGDWIAGAVGVTVAIVVLLFLLNLIFG</sequence>
<organism evidence="3 4">
    <name type="scientific">Actinoplanes sandaracinus</name>
    <dbReference type="NCBI Taxonomy" id="3045177"/>
    <lineage>
        <taxon>Bacteria</taxon>
        <taxon>Bacillati</taxon>
        <taxon>Actinomycetota</taxon>
        <taxon>Actinomycetes</taxon>
        <taxon>Micromonosporales</taxon>
        <taxon>Micromonosporaceae</taxon>
        <taxon>Actinoplanes</taxon>
    </lineage>
</organism>
<evidence type="ECO:0000313" key="3">
    <source>
        <dbReference type="EMBL" id="MDI6104632.1"/>
    </source>
</evidence>
<reference evidence="3 4" key="1">
    <citation type="submission" date="2023-05" db="EMBL/GenBank/DDBJ databases">
        <title>Actinoplanes sp. NEAU-A12 genome sequencing.</title>
        <authorList>
            <person name="Wang Z.-S."/>
        </authorList>
    </citation>
    <scope>NUCLEOTIDE SEQUENCE [LARGE SCALE GENOMIC DNA]</scope>
    <source>
        <strain evidence="3 4">NEAU-A12</strain>
    </source>
</reference>
<feature type="compositionally biased region" description="Pro residues" evidence="1">
    <location>
        <begin position="383"/>
        <end position="398"/>
    </location>
</feature>
<feature type="compositionally biased region" description="Low complexity" evidence="1">
    <location>
        <begin position="364"/>
        <end position="382"/>
    </location>
</feature>
<keyword evidence="4" id="KW-1185">Reference proteome</keyword>
<proteinExistence type="predicted"/>
<keyword evidence="2" id="KW-1133">Transmembrane helix</keyword>
<feature type="transmembrane region" description="Helical" evidence="2">
    <location>
        <begin position="409"/>
        <end position="431"/>
    </location>
</feature>
<evidence type="ECO:0008006" key="5">
    <source>
        <dbReference type="Google" id="ProtNLM"/>
    </source>
</evidence>
<comment type="caution">
    <text evidence="3">The sequence shown here is derived from an EMBL/GenBank/DDBJ whole genome shotgun (WGS) entry which is preliminary data.</text>
</comment>
<feature type="region of interest" description="Disordered" evidence="1">
    <location>
        <begin position="295"/>
        <end position="401"/>
    </location>
</feature>
<keyword evidence="2" id="KW-0812">Transmembrane</keyword>
<dbReference type="EMBL" id="JASCTH010000035">
    <property type="protein sequence ID" value="MDI6104632.1"/>
    <property type="molecule type" value="Genomic_DNA"/>
</dbReference>
<name>A0ABT6WY19_9ACTN</name>
<evidence type="ECO:0000256" key="1">
    <source>
        <dbReference type="SAM" id="MobiDB-lite"/>
    </source>
</evidence>
<gene>
    <name evidence="3" type="ORF">QLQ12_39180</name>
</gene>
<feature type="compositionally biased region" description="Low complexity" evidence="1">
    <location>
        <begin position="313"/>
        <end position="337"/>
    </location>
</feature>
<accession>A0ABT6WY19</accession>
<evidence type="ECO:0000256" key="2">
    <source>
        <dbReference type="SAM" id="Phobius"/>
    </source>
</evidence>
<keyword evidence="2" id="KW-0472">Membrane</keyword>
<dbReference type="RefSeq" id="WP_282766033.1">
    <property type="nucleotide sequence ID" value="NZ_JASCTH010000035.1"/>
</dbReference>
<evidence type="ECO:0000313" key="4">
    <source>
        <dbReference type="Proteomes" id="UP001241758"/>
    </source>
</evidence>
<dbReference type="Proteomes" id="UP001241758">
    <property type="component" value="Unassembled WGS sequence"/>
</dbReference>
<protein>
    <recommendedName>
        <fullName evidence="5">Protein kinase domain-containing protein</fullName>
    </recommendedName>
</protein>